<name>A0AA36MV97_9DINO</name>
<feature type="compositionally biased region" description="Acidic residues" evidence="1">
    <location>
        <begin position="98"/>
        <end position="118"/>
    </location>
</feature>
<proteinExistence type="predicted"/>
<evidence type="ECO:0000313" key="2">
    <source>
        <dbReference type="EMBL" id="CAJ1387413.1"/>
    </source>
</evidence>
<gene>
    <name evidence="2" type="ORF">EVOR1521_LOCUS13498</name>
</gene>
<keyword evidence="3" id="KW-1185">Reference proteome</keyword>
<evidence type="ECO:0000313" key="3">
    <source>
        <dbReference type="Proteomes" id="UP001178507"/>
    </source>
</evidence>
<protein>
    <submittedName>
        <fullName evidence="2">Uncharacterized protein</fullName>
    </submittedName>
</protein>
<feature type="region of interest" description="Disordered" evidence="1">
    <location>
        <begin position="96"/>
        <end position="122"/>
    </location>
</feature>
<dbReference type="AlphaFoldDB" id="A0AA36MV97"/>
<feature type="region of interest" description="Disordered" evidence="1">
    <location>
        <begin position="204"/>
        <end position="233"/>
    </location>
</feature>
<dbReference type="Proteomes" id="UP001178507">
    <property type="component" value="Unassembled WGS sequence"/>
</dbReference>
<evidence type="ECO:0000256" key="1">
    <source>
        <dbReference type="SAM" id="MobiDB-lite"/>
    </source>
</evidence>
<sequence>MAPQVSSPGDVLRRSAKTSSQVFEEIKLFLRGQPSVPLCETQSLIEALVMIDFVVLHISVRILKEDDATVLVFRDMLGQDRIRFHKFVGRLQGALAGEDGDSDSDFDWESPESPESESPESIAGLMKEATSPSKKAAEAAQILALWARDRPASRAAIARAGAKVQMSQLPQESALPLLAAMQCADEPICLLSSYARSHLGYKLSEDDSTKCTSPSPSSNRRSCSVATSSDSVP</sequence>
<reference evidence="2" key="1">
    <citation type="submission" date="2023-08" db="EMBL/GenBank/DDBJ databases">
        <authorList>
            <person name="Chen Y."/>
            <person name="Shah S."/>
            <person name="Dougan E. K."/>
            <person name="Thang M."/>
            <person name="Chan C."/>
        </authorList>
    </citation>
    <scope>NUCLEOTIDE SEQUENCE</scope>
</reference>
<organism evidence="2 3">
    <name type="scientific">Effrenium voratum</name>
    <dbReference type="NCBI Taxonomy" id="2562239"/>
    <lineage>
        <taxon>Eukaryota</taxon>
        <taxon>Sar</taxon>
        <taxon>Alveolata</taxon>
        <taxon>Dinophyceae</taxon>
        <taxon>Suessiales</taxon>
        <taxon>Symbiodiniaceae</taxon>
        <taxon>Effrenium</taxon>
    </lineage>
</organism>
<dbReference type="EMBL" id="CAUJNA010001513">
    <property type="protein sequence ID" value="CAJ1387413.1"/>
    <property type="molecule type" value="Genomic_DNA"/>
</dbReference>
<comment type="caution">
    <text evidence="2">The sequence shown here is derived from an EMBL/GenBank/DDBJ whole genome shotgun (WGS) entry which is preliminary data.</text>
</comment>
<accession>A0AA36MV97</accession>
<feature type="compositionally biased region" description="Low complexity" evidence="1">
    <location>
        <begin position="213"/>
        <end position="224"/>
    </location>
</feature>